<dbReference type="RefSeq" id="WP_073307692.1">
    <property type="nucleotide sequence ID" value="NZ_FQWV01000002.1"/>
</dbReference>
<gene>
    <name evidence="2" type="ORF">SAMN05443636_1276</name>
</gene>
<dbReference type="AlphaFoldDB" id="A0A1M5N627"/>
<name>A0A1M5N627_9EURY</name>
<evidence type="ECO:0000259" key="1">
    <source>
        <dbReference type="Pfam" id="PF25912"/>
    </source>
</evidence>
<dbReference type="Pfam" id="PF25912">
    <property type="entry name" value="DUF7964"/>
    <property type="match status" value="1"/>
</dbReference>
<reference evidence="2 3" key="1">
    <citation type="submission" date="2016-11" db="EMBL/GenBank/DDBJ databases">
        <authorList>
            <person name="Jaros S."/>
            <person name="Januszkiewicz K."/>
            <person name="Wedrychowicz H."/>
        </authorList>
    </citation>
    <scope>NUCLEOTIDE SEQUENCE [LARGE SCALE GENOMIC DNA]</scope>
    <source>
        <strain evidence="2 3">DSM 9297</strain>
    </source>
</reference>
<evidence type="ECO:0000313" key="3">
    <source>
        <dbReference type="Proteomes" id="UP000184357"/>
    </source>
</evidence>
<dbReference type="InterPro" id="IPR058270">
    <property type="entry name" value="DUF7964"/>
</dbReference>
<evidence type="ECO:0000313" key="2">
    <source>
        <dbReference type="EMBL" id="SHG85040.1"/>
    </source>
</evidence>
<protein>
    <recommendedName>
        <fullName evidence="1">DUF7964 domain-containing protein</fullName>
    </recommendedName>
</protein>
<dbReference type="Proteomes" id="UP000184357">
    <property type="component" value="Unassembled WGS sequence"/>
</dbReference>
<accession>A0A1M5N627</accession>
<dbReference type="OrthoDB" id="250597at2157"/>
<sequence length="114" mass="11873">MSLVASLPGRPLTDGEVASLNRADSVELAVAVESDTDSEAAEANGAADGAEGLLLATDAWVKGLDFLGGAWEVVESVDVEGEEDRYDALRACEDAVRANRAAEPNRDDDPDGPE</sequence>
<feature type="domain" description="DUF7964" evidence="1">
    <location>
        <begin position="4"/>
        <end position="98"/>
    </location>
</feature>
<dbReference type="EMBL" id="FQWV01000002">
    <property type="protein sequence ID" value="SHG85040.1"/>
    <property type="molecule type" value="Genomic_DNA"/>
</dbReference>
<organism evidence="2 3">
    <name type="scientific">Halobaculum gomorrense</name>
    <dbReference type="NCBI Taxonomy" id="43928"/>
    <lineage>
        <taxon>Archaea</taxon>
        <taxon>Methanobacteriati</taxon>
        <taxon>Methanobacteriota</taxon>
        <taxon>Stenosarchaea group</taxon>
        <taxon>Halobacteria</taxon>
        <taxon>Halobacteriales</taxon>
        <taxon>Haloferacaceae</taxon>
        <taxon>Halobaculum</taxon>
    </lineage>
</organism>
<keyword evidence="3" id="KW-1185">Reference proteome</keyword>
<proteinExistence type="predicted"/>
<dbReference type="STRING" id="43928.SAMN05443636_1276"/>